<dbReference type="InterPro" id="IPR056398">
    <property type="entry name" value="Tudor_Coilin"/>
</dbReference>
<dbReference type="OrthoDB" id="74813at2759"/>
<evidence type="ECO:0000313" key="4">
    <source>
        <dbReference type="Proteomes" id="UP000193922"/>
    </source>
</evidence>
<dbReference type="EMBL" id="MCFD01000005">
    <property type="protein sequence ID" value="ORX70620.1"/>
    <property type="molecule type" value="Genomic_DNA"/>
</dbReference>
<feature type="domain" description="Coilin tudor" evidence="2">
    <location>
        <begin position="215"/>
        <end position="309"/>
    </location>
</feature>
<proteinExistence type="predicted"/>
<feature type="region of interest" description="Disordered" evidence="1">
    <location>
        <begin position="119"/>
        <end position="154"/>
    </location>
</feature>
<accession>A0A1Y1WAN7</accession>
<evidence type="ECO:0000313" key="3">
    <source>
        <dbReference type="EMBL" id="ORX70620.1"/>
    </source>
</evidence>
<reference evidence="3 4" key="1">
    <citation type="submission" date="2016-07" db="EMBL/GenBank/DDBJ databases">
        <title>Pervasive Adenine N6-methylation of Active Genes in Fungi.</title>
        <authorList>
            <consortium name="DOE Joint Genome Institute"/>
            <person name="Mondo S.J."/>
            <person name="Dannebaum R.O."/>
            <person name="Kuo R.C."/>
            <person name="Labutti K."/>
            <person name="Haridas S."/>
            <person name="Kuo A."/>
            <person name="Salamov A."/>
            <person name="Ahrendt S.R."/>
            <person name="Lipzen A."/>
            <person name="Sullivan W."/>
            <person name="Andreopoulos W.B."/>
            <person name="Clum A."/>
            <person name="Lindquist E."/>
            <person name="Daum C."/>
            <person name="Ramamoorthy G.K."/>
            <person name="Gryganskyi A."/>
            <person name="Culley D."/>
            <person name="Magnuson J.K."/>
            <person name="James T.Y."/>
            <person name="O'Malley M.A."/>
            <person name="Stajich J.E."/>
            <person name="Spatafora J.W."/>
            <person name="Visel A."/>
            <person name="Grigoriev I.V."/>
        </authorList>
    </citation>
    <scope>NUCLEOTIDE SEQUENCE [LARGE SCALE GENOMIC DNA]</scope>
    <source>
        <strain evidence="3 4">ATCC 12442</strain>
    </source>
</reference>
<feature type="region of interest" description="Disordered" evidence="1">
    <location>
        <begin position="167"/>
        <end position="193"/>
    </location>
</feature>
<feature type="compositionally biased region" description="Polar residues" evidence="1">
    <location>
        <begin position="121"/>
        <end position="136"/>
    </location>
</feature>
<dbReference type="RefSeq" id="XP_040744199.1">
    <property type="nucleotide sequence ID" value="XM_040889724.1"/>
</dbReference>
<evidence type="ECO:0000256" key="1">
    <source>
        <dbReference type="SAM" id="MobiDB-lite"/>
    </source>
</evidence>
<keyword evidence="4" id="KW-1185">Reference proteome</keyword>
<sequence>MSKHTQSVSTVLRIHLAPPLPERRFLFVCKSPDVRHMKDELCSRLKKIATEPIVVLKDGYELMDQDEVSDLLTHMDLVSVHLASNCEAGVYTDTQPQGTLALASSSEASMDEQAKHAGISACSSVNPGPRQVTISSVEHGDPAIAKRRKPNPFKSMFPVEQSYAVLGQRPASEEAESSSDSSSDADPPTPQPLVRAGEIASYTTAQLEALAETPTSKVNVGDTVAFMVAELSADMAPVISDYRIGQVTGKAYGTISISTLRDFADRSMGSKRSGTKRRRNQLLVNAESSGELDESTKYDISAIASLKVLSAHT</sequence>
<comment type="caution">
    <text evidence="3">The sequence shown here is derived from an EMBL/GenBank/DDBJ whole genome shotgun (WGS) entry which is preliminary data.</text>
</comment>
<name>A0A1Y1WAN7_9FUNG</name>
<evidence type="ECO:0000259" key="2">
    <source>
        <dbReference type="Pfam" id="PF23086"/>
    </source>
</evidence>
<organism evidence="3 4">
    <name type="scientific">Linderina pennispora</name>
    <dbReference type="NCBI Taxonomy" id="61395"/>
    <lineage>
        <taxon>Eukaryota</taxon>
        <taxon>Fungi</taxon>
        <taxon>Fungi incertae sedis</taxon>
        <taxon>Zoopagomycota</taxon>
        <taxon>Kickxellomycotina</taxon>
        <taxon>Kickxellomycetes</taxon>
        <taxon>Kickxellales</taxon>
        <taxon>Kickxellaceae</taxon>
        <taxon>Linderina</taxon>
    </lineage>
</organism>
<dbReference type="AlphaFoldDB" id="A0A1Y1WAN7"/>
<gene>
    <name evidence="3" type="ORF">DL89DRAFT_283197</name>
</gene>
<dbReference type="Proteomes" id="UP000193922">
    <property type="component" value="Unassembled WGS sequence"/>
</dbReference>
<protein>
    <recommendedName>
        <fullName evidence="2">Coilin tudor domain-containing protein</fullName>
    </recommendedName>
</protein>
<dbReference type="GeneID" id="63806372"/>
<dbReference type="Pfam" id="PF23086">
    <property type="entry name" value="Tudor_Coilin"/>
    <property type="match status" value="1"/>
</dbReference>